<organism evidence="8 9">
    <name type="scientific">Actinomycetospora straminea</name>
    <dbReference type="NCBI Taxonomy" id="663607"/>
    <lineage>
        <taxon>Bacteria</taxon>
        <taxon>Bacillati</taxon>
        <taxon>Actinomycetota</taxon>
        <taxon>Actinomycetes</taxon>
        <taxon>Pseudonocardiales</taxon>
        <taxon>Pseudonocardiaceae</taxon>
        <taxon>Actinomycetospora</taxon>
    </lineage>
</organism>
<dbReference type="Proteomes" id="UP001500457">
    <property type="component" value="Unassembled WGS sequence"/>
</dbReference>
<proteinExistence type="inferred from homology"/>
<keyword evidence="2" id="KW-0859">Xylose metabolism</keyword>
<feature type="domain" description="Carbohydrate kinase FGGY N-terminal" evidence="6">
    <location>
        <begin position="27"/>
        <end position="262"/>
    </location>
</feature>
<dbReference type="Pfam" id="PF00370">
    <property type="entry name" value="FGGY_N"/>
    <property type="match status" value="1"/>
</dbReference>
<comment type="caution">
    <text evidence="8">The sequence shown here is derived from an EMBL/GenBank/DDBJ whole genome shotgun (WGS) entry which is preliminary data.</text>
</comment>
<feature type="domain" description="Carbohydrate kinase FGGY C-terminal" evidence="7">
    <location>
        <begin position="277"/>
        <end position="458"/>
    </location>
</feature>
<evidence type="ECO:0000256" key="4">
    <source>
        <dbReference type="ARBA" id="ARBA00022777"/>
    </source>
</evidence>
<keyword evidence="4 5" id="KW-0418">Kinase</keyword>
<dbReference type="InterPro" id="IPR043129">
    <property type="entry name" value="ATPase_NBD"/>
</dbReference>
<comment type="similarity">
    <text evidence="1 5">Belongs to the FGGY kinase family.</text>
</comment>
<evidence type="ECO:0000256" key="5">
    <source>
        <dbReference type="RuleBase" id="RU003733"/>
    </source>
</evidence>
<dbReference type="InterPro" id="IPR018484">
    <property type="entry name" value="FGGY_N"/>
</dbReference>
<name>A0ABP9EZS8_9PSEU</name>
<evidence type="ECO:0000313" key="9">
    <source>
        <dbReference type="Proteomes" id="UP001500457"/>
    </source>
</evidence>
<dbReference type="CDD" id="cd07804">
    <property type="entry name" value="ASKHA_NBD_FGGY_RrXK-like"/>
    <property type="match status" value="1"/>
</dbReference>
<dbReference type="InterPro" id="IPR050406">
    <property type="entry name" value="FGGY_Carb_Kinase"/>
</dbReference>
<evidence type="ECO:0000256" key="3">
    <source>
        <dbReference type="ARBA" id="ARBA00022679"/>
    </source>
</evidence>
<evidence type="ECO:0000256" key="2">
    <source>
        <dbReference type="ARBA" id="ARBA00022629"/>
    </source>
</evidence>
<dbReference type="PROSITE" id="PS00445">
    <property type="entry name" value="FGGY_KINASES_2"/>
    <property type="match status" value="1"/>
</dbReference>
<evidence type="ECO:0000259" key="7">
    <source>
        <dbReference type="Pfam" id="PF02782"/>
    </source>
</evidence>
<dbReference type="PANTHER" id="PTHR43095">
    <property type="entry name" value="SUGAR KINASE"/>
    <property type="match status" value="1"/>
</dbReference>
<keyword evidence="3 5" id="KW-0808">Transferase</keyword>
<dbReference type="PIRSF" id="PIRSF000538">
    <property type="entry name" value="GlpK"/>
    <property type="match status" value="1"/>
</dbReference>
<gene>
    <name evidence="8" type="ORF">GCM10023203_41230</name>
</gene>
<dbReference type="EMBL" id="BAABHQ010000012">
    <property type="protein sequence ID" value="GAA4884788.1"/>
    <property type="molecule type" value="Genomic_DNA"/>
</dbReference>
<dbReference type="Pfam" id="PF02782">
    <property type="entry name" value="FGGY_C"/>
    <property type="match status" value="1"/>
</dbReference>
<dbReference type="InterPro" id="IPR018483">
    <property type="entry name" value="Carb_kinase_FGGY_CS"/>
</dbReference>
<keyword evidence="2" id="KW-0119">Carbohydrate metabolism</keyword>
<evidence type="ECO:0000256" key="1">
    <source>
        <dbReference type="ARBA" id="ARBA00009156"/>
    </source>
</evidence>
<evidence type="ECO:0000313" key="8">
    <source>
        <dbReference type="EMBL" id="GAA4884788.1"/>
    </source>
</evidence>
<keyword evidence="9" id="KW-1185">Reference proteome</keyword>
<dbReference type="InterPro" id="IPR000577">
    <property type="entry name" value="Carb_kinase_FGGY"/>
</dbReference>
<protein>
    <submittedName>
        <fullName evidence="8">FGGY-family carbohydrate kinase</fullName>
    </submittedName>
</protein>
<sequence length="516" mass="53989">MPQHFFLLTSTECTGLGSGTVPDGTLVLGIDIGTSSSKGVLVDGGGTVVARAETEHATSFPQPGWVEHDAEGVWWSDVTALLRELLPHGTPDALGVSGIGPVLLPADAEGRPLRPAILYGVDTRATREIAELTEEVGAEAVVARGGTPLSSQAVGPKWRWLQRHEPDVYARTERFLMASSYAVHRLTGEYVLDHHSASQCDPMYDLEAADWARDLADVVAPGLPLPRLVWPGEVAGTVTDDAARATGLPAGVPVIAGTVDAWAEAASVGVTGAGDTMVMYGTTMFLVQVTDAPVRHPALWATRGVAPGSFTTAAGMATSGAITAWLRDLVGADYATLLDEAADVPPGARGLLLLPYFAGERTPILDPDARGLVLGLTTGHGRAELYRAALEGIAHGVRHNLEAFRDAGGPVPRLVAVGGGTRGGLWTQIVSDVIGQPQEIPADTTGAALGDALLAARALGLDADAASWNPIVATVTPDPERTARYDAFHEHYRALYPATADAAHFLAEQQRWAPPG</sequence>
<dbReference type="GO" id="GO:0016301">
    <property type="term" value="F:kinase activity"/>
    <property type="evidence" value="ECO:0007669"/>
    <property type="project" value="UniProtKB-KW"/>
</dbReference>
<dbReference type="InterPro" id="IPR018485">
    <property type="entry name" value="FGGY_C"/>
</dbReference>
<dbReference type="PANTHER" id="PTHR43095:SF5">
    <property type="entry name" value="XYLULOSE KINASE"/>
    <property type="match status" value="1"/>
</dbReference>
<accession>A0ABP9EZS8</accession>
<evidence type="ECO:0000259" key="6">
    <source>
        <dbReference type="Pfam" id="PF00370"/>
    </source>
</evidence>
<reference evidence="9" key="1">
    <citation type="journal article" date="2019" name="Int. J. Syst. Evol. Microbiol.">
        <title>The Global Catalogue of Microorganisms (GCM) 10K type strain sequencing project: providing services to taxonomists for standard genome sequencing and annotation.</title>
        <authorList>
            <consortium name="The Broad Institute Genomics Platform"/>
            <consortium name="The Broad Institute Genome Sequencing Center for Infectious Disease"/>
            <person name="Wu L."/>
            <person name="Ma J."/>
        </authorList>
    </citation>
    <scope>NUCLEOTIDE SEQUENCE [LARGE SCALE GENOMIC DNA]</scope>
    <source>
        <strain evidence="9">JCM 17983</strain>
    </source>
</reference>
<dbReference type="Gene3D" id="3.30.420.40">
    <property type="match status" value="2"/>
</dbReference>
<dbReference type="SUPFAM" id="SSF53067">
    <property type="entry name" value="Actin-like ATPase domain"/>
    <property type="match status" value="2"/>
</dbReference>